<reference evidence="2 3" key="1">
    <citation type="journal article" date="2020" name="Elife">
        <title>Loss of centromere function drives karyotype evolution in closely related Malassezia species.</title>
        <authorList>
            <person name="Sankaranarayanan S.R."/>
            <person name="Ianiri G."/>
            <person name="Coelho M.A."/>
            <person name="Reza M.H."/>
            <person name="Thimmappa B.C."/>
            <person name="Ganguly P."/>
            <person name="Vadnala R.N."/>
            <person name="Sun S."/>
            <person name="Siddharthan R."/>
            <person name="Tellgren-Roth C."/>
            <person name="Dawson T.L."/>
            <person name="Heitman J."/>
            <person name="Sanyal K."/>
        </authorList>
    </citation>
    <scope>NUCLEOTIDE SEQUENCE [LARGE SCALE GENOMIC DNA]</scope>
    <source>
        <strain evidence="2">CBS14141</strain>
    </source>
</reference>
<keyword evidence="1" id="KW-1133">Transmembrane helix</keyword>
<dbReference type="Proteomes" id="UP000818624">
    <property type="component" value="Chromosome 2"/>
</dbReference>
<keyword evidence="1" id="KW-0472">Membrane</keyword>
<keyword evidence="3" id="KW-1185">Reference proteome</keyword>
<accession>A0ABY8ENQ9</accession>
<dbReference type="EMBL" id="CP046235">
    <property type="protein sequence ID" value="WFD47216.1"/>
    <property type="molecule type" value="Genomic_DNA"/>
</dbReference>
<dbReference type="PANTHER" id="PTHR38644">
    <property type="entry name" value="EXPRESSED PROTEIN"/>
    <property type="match status" value="1"/>
</dbReference>
<evidence type="ECO:0000313" key="3">
    <source>
        <dbReference type="Proteomes" id="UP000818624"/>
    </source>
</evidence>
<evidence type="ECO:0000256" key="1">
    <source>
        <dbReference type="SAM" id="Phobius"/>
    </source>
</evidence>
<protein>
    <recommendedName>
        <fullName evidence="4">Transmembrane GTPase fzo1</fullName>
    </recommendedName>
</protein>
<evidence type="ECO:0000313" key="2">
    <source>
        <dbReference type="EMBL" id="WFD47216.1"/>
    </source>
</evidence>
<proteinExistence type="predicted"/>
<evidence type="ECO:0008006" key="4">
    <source>
        <dbReference type="Google" id="ProtNLM"/>
    </source>
</evidence>
<name>A0ABY8ENQ9_MALFU</name>
<feature type="transmembrane region" description="Helical" evidence="1">
    <location>
        <begin position="622"/>
        <end position="645"/>
    </location>
</feature>
<sequence>MSASASVARRARLVLRGGAAARRVRAPACVATRSLHTDRARGVLLGAAQLFTPDSAWHAALVHQAHDTRTTRRVVIAGATACGTADVVNALLAEPHDAPITRALAAKTTAHAEHPDGLRIVYGEPGTAAPAPTPNTLPLPLPWLRAGVELVELLDPRTDAATLQTLYDADALFFVVDAADLASNAPHHAKHTLALAEHFAAKPGTSLVVNLPWREVAPTTPAPAGASVPRAADMPDLDAIARAAHNTLGAHTLALLAAHSSVPGNAAPGVMVVSSALAAHAKSLLAPSHAAIKDQWRQFSDHFRAARFPALYEAVVRPSDPRVRATYLAHTALETASVAEALEGERLRTAAGYAHLLATNVEHTMGSLASHILADEPADDDARPSAVEVRRGDASASVAGFLADSRHQVETVLGARFPWYKLPFRIDELRLTLLYTVGRSFGVDQETRLAYETGRMRGIAAEEYARTLATLRELARRERRSDADTPAPALGGACADASPSFDSATLRNALAAFDDAQLAPILTPTCLAEPLIARRRQLLGPQGPVDQLVARAQRATLHTYVFLGTTYTACAYGTFAHHRLVPRTPPARPIESVPSVAELAATDWTPWSMPETLTHLAGLGDWLVMAPSTAGATALLATAAGAWYLQGRWSAAKRKFWRDWDRVVHAVDRDAKHEVNALLRYVFGAPLHAARALRDVCVGREAAHQERIEQLRKLRDASE</sequence>
<organism evidence="2 3">
    <name type="scientific">Malassezia furfur</name>
    <name type="common">Pityriasis versicolor infection agent</name>
    <name type="synonym">Pityrosporum furfur</name>
    <dbReference type="NCBI Taxonomy" id="55194"/>
    <lineage>
        <taxon>Eukaryota</taxon>
        <taxon>Fungi</taxon>
        <taxon>Dikarya</taxon>
        <taxon>Basidiomycota</taxon>
        <taxon>Ustilaginomycotina</taxon>
        <taxon>Malasseziomycetes</taxon>
        <taxon>Malasseziales</taxon>
        <taxon>Malasseziaceae</taxon>
        <taxon>Malassezia</taxon>
    </lineage>
</organism>
<gene>
    <name evidence="2" type="ORF">GLX27_001867</name>
</gene>
<dbReference type="PANTHER" id="PTHR38644:SF1">
    <property type="entry name" value="EXPRESSED PROTEIN"/>
    <property type="match status" value="1"/>
</dbReference>
<keyword evidence="1" id="KW-0812">Transmembrane</keyword>